<dbReference type="EMBL" id="CP073721">
    <property type="protein sequence ID" value="UWZ35493.1"/>
    <property type="molecule type" value="Genomic_DNA"/>
</dbReference>
<accession>A0ABY5Z416</accession>
<keyword evidence="2" id="KW-1185">Reference proteome</keyword>
<organism evidence="1 2">
    <name type="scientific">Dactylosporangium roseum</name>
    <dbReference type="NCBI Taxonomy" id="47989"/>
    <lineage>
        <taxon>Bacteria</taxon>
        <taxon>Bacillati</taxon>
        <taxon>Actinomycetota</taxon>
        <taxon>Actinomycetes</taxon>
        <taxon>Micromonosporales</taxon>
        <taxon>Micromonosporaceae</taxon>
        <taxon>Dactylosporangium</taxon>
    </lineage>
</organism>
<dbReference type="RefSeq" id="WP_260724838.1">
    <property type="nucleotide sequence ID" value="NZ_BAAABS010000007.1"/>
</dbReference>
<dbReference type="Proteomes" id="UP001058271">
    <property type="component" value="Chromosome"/>
</dbReference>
<evidence type="ECO:0000313" key="1">
    <source>
        <dbReference type="EMBL" id="UWZ35493.1"/>
    </source>
</evidence>
<evidence type="ECO:0008006" key="3">
    <source>
        <dbReference type="Google" id="ProtNLM"/>
    </source>
</evidence>
<protein>
    <recommendedName>
        <fullName evidence="3">Transcriptional regulator</fullName>
    </recommendedName>
</protein>
<name>A0ABY5Z416_9ACTN</name>
<reference evidence="1" key="1">
    <citation type="submission" date="2021-04" db="EMBL/GenBank/DDBJ databases">
        <title>Biosynthetic gene clusters of Dactylosporangioum roseum.</title>
        <authorList>
            <person name="Hartkoorn R.C."/>
            <person name="Beaudoing E."/>
            <person name="Hot D."/>
            <person name="Moureu S."/>
        </authorList>
    </citation>
    <scope>NUCLEOTIDE SEQUENCE</scope>
    <source>
        <strain evidence="1">NRRL B-16295</strain>
    </source>
</reference>
<gene>
    <name evidence="1" type="ORF">Drose_30890</name>
</gene>
<evidence type="ECO:0000313" key="2">
    <source>
        <dbReference type="Proteomes" id="UP001058271"/>
    </source>
</evidence>
<proteinExistence type="predicted"/>
<sequence>MAELVAQHIWQAAGSRPPIDADHVGRIERGVITWPGRHYREAFRAVFSVKSDAELGFVARRSTRGKAVAARIDVDEQLLALTAGATIGAVGSGVLAGLSASLVPGTPTRIGQVDVADLHQVIDGMERADHAGGGRTVVRSLALGQLAWVQDALLRASFRTSEVRAAWMVAVARLGRLAGFMSMDARDHETARRCFLIALQIAAEAQCWPSRHNVLSGMTRQAVHLGDGVTALQLTTLAQAGERSASATTRAMLRVLEARAYGVLGRTAEAITAVDQAEALYAQRRPQDDPPWLWFYDDAQLLGDCGHALYPLALADPDIDAARRLRLAVDRHDPADTRGRTFSLVKLATLDVRHAPGGTSYATARTAITAVAQLRSGRALDFLADLGRVLRRVGTDEARELASEASQTLKAVRQD</sequence>